<keyword evidence="3" id="KW-0235">DNA replication</keyword>
<comment type="similarity">
    <text evidence="2">Belongs to the ORC6 family.</text>
</comment>
<evidence type="ECO:0000313" key="8">
    <source>
        <dbReference type="EMBL" id="KAL1881395.1"/>
    </source>
</evidence>
<sequence length="389" mass="44099">MNRPVEQALFSLLPTLNTTVPQPLLELADSLLAQSRHKASTLKPEEEIARPYACAHIACNRLKISLNLPPIEPRPPVPPRIYKRLYSHLDQILPGSTTPGRSTPKRNRIPSAKLRDQGIQPGNWPSVGLENTTPSKRLSLESPSHSASQKPKLPVHRRTAYRPATSDTRTGNLPAWIRPSLRLLCKELENSAIGPIVMAAIETIVMPHGRRTNDPWVMENLSSLLGSLFLYVWASVTMPRGLDESRYVSSRKRIVETLNGARSSVILKEDVSENEGLEGPAWWGWKEICVEDIDDAALWVNRHGWLESDWSQGIEDLIRANERHSDHQYDQGDVADYSEYRSVKRADTMFQERYDFLSHRKRREYAVWKEQIAKRIQALQSAPGSTLDS</sequence>
<feature type="compositionally biased region" description="Polar residues" evidence="6">
    <location>
        <begin position="129"/>
        <end position="149"/>
    </location>
</feature>
<feature type="domain" description="ORC6 first cyclin-like" evidence="7">
    <location>
        <begin position="11"/>
        <end position="94"/>
    </location>
</feature>
<gene>
    <name evidence="8" type="ORF">VTK73DRAFT_4155</name>
</gene>
<evidence type="ECO:0000256" key="1">
    <source>
        <dbReference type="ARBA" id="ARBA00004123"/>
    </source>
</evidence>
<dbReference type="Proteomes" id="UP001586593">
    <property type="component" value="Unassembled WGS sequence"/>
</dbReference>
<keyword evidence="5" id="KW-0539">Nucleus</keyword>
<name>A0ABR3XZD5_9PEZI</name>
<keyword evidence="9" id="KW-1185">Reference proteome</keyword>
<organism evidence="8 9">
    <name type="scientific">Phialemonium thermophilum</name>
    <dbReference type="NCBI Taxonomy" id="223376"/>
    <lineage>
        <taxon>Eukaryota</taxon>
        <taxon>Fungi</taxon>
        <taxon>Dikarya</taxon>
        <taxon>Ascomycota</taxon>
        <taxon>Pezizomycotina</taxon>
        <taxon>Sordariomycetes</taxon>
        <taxon>Sordariomycetidae</taxon>
        <taxon>Cephalothecales</taxon>
        <taxon>Cephalothecaceae</taxon>
        <taxon>Phialemonium</taxon>
    </lineage>
</organism>
<evidence type="ECO:0000313" key="9">
    <source>
        <dbReference type="Proteomes" id="UP001586593"/>
    </source>
</evidence>
<keyword evidence="4" id="KW-0238">DNA-binding</keyword>
<evidence type="ECO:0000259" key="7">
    <source>
        <dbReference type="Pfam" id="PF05460"/>
    </source>
</evidence>
<evidence type="ECO:0000256" key="2">
    <source>
        <dbReference type="ARBA" id="ARBA00010840"/>
    </source>
</evidence>
<dbReference type="InterPro" id="IPR008721">
    <property type="entry name" value="ORC6_cyclin_first"/>
</dbReference>
<evidence type="ECO:0000256" key="4">
    <source>
        <dbReference type="ARBA" id="ARBA00023125"/>
    </source>
</evidence>
<evidence type="ECO:0000256" key="6">
    <source>
        <dbReference type="SAM" id="MobiDB-lite"/>
    </source>
</evidence>
<dbReference type="Pfam" id="PF05460">
    <property type="entry name" value="ORC6"/>
    <property type="match status" value="1"/>
</dbReference>
<reference evidence="8 9" key="1">
    <citation type="journal article" date="2024" name="Commun. Biol.">
        <title>Comparative genomic analysis of thermophilic fungi reveals convergent evolutionary adaptations and gene losses.</title>
        <authorList>
            <person name="Steindorff A.S."/>
            <person name="Aguilar-Pontes M.V."/>
            <person name="Robinson A.J."/>
            <person name="Andreopoulos B."/>
            <person name="LaButti K."/>
            <person name="Kuo A."/>
            <person name="Mondo S."/>
            <person name="Riley R."/>
            <person name="Otillar R."/>
            <person name="Haridas S."/>
            <person name="Lipzen A."/>
            <person name="Grimwood J."/>
            <person name="Schmutz J."/>
            <person name="Clum A."/>
            <person name="Reid I.D."/>
            <person name="Moisan M.C."/>
            <person name="Butler G."/>
            <person name="Nguyen T.T.M."/>
            <person name="Dewar K."/>
            <person name="Conant G."/>
            <person name="Drula E."/>
            <person name="Henrissat B."/>
            <person name="Hansel C."/>
            <person name="Singer S."/>
            <person name="Hutchinson M.I."/>
            <person name="de Vries R.P."/>
            <person name="Natvig D.O."/>
            <person name="Powell A.J."/>
            <person name="Tsang A."/>
            <person name="Grigoriev I.V."/>
        </authorList>
    </citation>
    <scope>NUCLEOTIDE SEQUENCE [LARGE SCALE GENOMIC DNA]</scope>
    <source>
        <strain evidence="8 9">ATCC 24622</strain>
    </source>
</reference>
<accession>A0ABR3XZD5</accession>
<evidence type="ECO:0000256" key="5">
    <source>
        <dbReference type="ARBA" id="ARBA00023242"/>
    </source>
</evidence>
<comment type="subcellular location">
    <subcellularLocation>
        <location evidence="1">Nucleus</location>
    </subcellularLocation>
</comment>
<proteinExistence type="inferred from homology"/>
<dbReference type="EMBL" id="JAZHXJ010000024">
    <property type="protein sequence ID" value="KAL1881395.1"/>
    <property type="molecule type" value="Genomic_DNA"/>
</dbReference>
<protein>
    <recommendedName>
        <fullName evidence="7">ORC6 first cyclin-like domain-containing protein</fullName>
    </recommendedName>
</protein>
<evidence type="ECO:0000256" key="3">
    <source>
        <dbReference type="ARBA" id="ARBA00022705"/>
    </source>
</evidence>
<feature type="region of interest" description="Disordered" evidence="6">
    <location>
        <begin position="92"/>
        <end position="167"/>
    </location>
</feature>
<comment type="caution">
    <text evidence="8">The sequence shown here is derived from an EMBL/GenBank/DDBJ whole genome shotgun (WGS) entry which is preliminary data.</text>
</comment>